<comment type="caution">
    <text evidence="3">The sequence shown here is derived from an EMBL/GenBank/DDBJ whole genome shotgun (WGS) entry which is preliminary data.</text>
</comment>
<sequence length="250" mass="27720">MSVRRSPQSVNTAVGQSGSQSDFTDDSDIRITQRKRKQRECCDLTAALNNFRVEMISALQTNLKPMRDDISAMKDQINEVKSSMAKMLAEQDGIKAEIAELKKNNNNADFKISQLETIVTKLTPTSASPKQTHDDIFSNEKVINELQERASRSKNIVMIGLLESTLPDIAARQAADASLRGLRYRPLSVCTGNCKDILQQVNSTPSVICGSAFDCPVRVNWLLAPHRNKTNEAGPIVRIISKTKVNEKNC</sequence>
<dbReference type="OrthoDB" id="7480989at2759"/>
<evidence type="ECO:0000256" key="2">
    <source>
        <dbReference type="SAM" id="MobiDB-lite"/>
    </source>
</evidence>
<feature type="region of interest" description="Disordered" evidence="2">
    <location>
        <begin position="1"/>
        <end position="28"/>
    </location>
</feature>
<dbReference type="AlphaFoldDB" id="A0A8S0ZZB8"/>
<evidence type="ECO:0000313" key="4">
    <source>
        <dbReference type="Proteomes" id="UP000494106"/>
    </source>
</evidence>
<feature type="compositionally biased region" description="Polar residues" evidence="2">
    <location>
        <begin position="1"/>
        <end position="22"/>
    </location>
</feature>
<feature type="coiled-coil region" evidence="1">
    <location>
        <begin position="70"/>
        <end position="118"/>
    </location>
</feature>
<protein>
    <submittedName>
        <fullName evidence="3">Uncharacterized protein</fullName>
    </submittedName>
</protein>
<gene>
    <name evidence="3" type="ORF">APLA_LOCUS7417</name>
</gene>
<reference evidence="3 4" key="1">
    <citation type="submission" date="2020-04" db="EMBL/GenBank/DDBJ databases">
        <authorList>
            <person name="Wallbank WR R."/>
            <person name="Pardo Diaz C."/>
            <person name="Kozak K."/>
            <person name="Martin S."/>
            <person name="Jiggins C."/>
            <person name="Moest M."/>
            <person name="Warren A I."/>
            <person name="Byers J.R.P. K."/>
            <person name="Montejo-Kovacevich G."/>
            <person name="Yen C E."/>
        </authorList>
    </citation>
    <scope>NUCLEOTIDE SEQUENCE [LARGE SCALE GENOMIC DNA]</scope>
</reference>
<name>A0A8S0ZZB8_ARCPL</name>
<organism evidence="3 4">
    <name type="scientific">Arctia plantaginis</name>
    <name type="common">Wood tiger moth</name>
    <name type="synonym">Phalaena plantaginis</name>
    <dbReference type="NCBI Taxonomy" id="874455"/>
    <lineage>
        <taxon>Eukaryota</taxon>
        <taxon>Metazoa</taxon>
        <taxon>Ecdysozoa</taxon>
        <taxon>Arthropoda</taxon>
        <taxon>Hexapoda</taxon>
        <taxon>Insecta</taxon>
        <taxon>Pterygota</taxon>
        <taxon>Neoptera</taxon>
        <taxon>Endopterygota</taxon>
        <taxon>Lepidoptera</taxon>
        <taxon>Glossata</taxon>
        <taxon>Ditrysia</taxon>
        <taxon>Noctuoidea</taxon>
        <taxon>Erebidae</taxon>
        <taxon>Arctiinae</taxon>
        <taxon>Arctia</taxon>
    </lineage>
</organism>
<keyword evidence="4" id="KW-1185">Reference proteome</keyword>
<keyword evidence="1" id="KW-0175">Coiled coil</keyword>
<proteinExistence type="predicted"/>
<evidence type="ECO:0000313" key="3">
    <source>
        <dbReference type="EMBL" id="CAB3238518.1"/>
    </source>
</evidence>
<accession>A0A8S0ZZB8</accession>
<evidence type="ECO:0000256" key="1">
    <source>
        <dbReference type="SAM" id="Coils"/>
    </source>
</evidence>
<dbReference type="Proteomes" id="UP000494106">
    <property type="component" value="Unassembled WGS sequence"/>
</dbReference>
<dbReference type="EMBL" id="CADEBC010000498">
    <property type="protein sequence ID" value="CAB3238518.1"/>
    <property type="molecule type" value="Genomic_DNA"/>
</dbReference>
<dbReference type="Gene3D" id="1.10.287.1490">
    <property type="match status" value="1"/>
</dbReference>